<organism evidence="3 4">
    <name type="scientific">Lutibacter maritimus</name>
    <dbReference type="NCBI Taxonomy" id="593133"/>
    <lineage>
        <taxon>Bacteria</taxon>
        <taxon>Pseudomonadati</taxon>
        <taxon>Bacteroidota</taxon>
        <taxon>Flavobacteriia</taxon>
        <taxon>Flavobacteriales</taxon>
        <taxon>Flavobacteriaceae</taxon>
        <taxon>Lutibacter</taxon>
    </lineage>
</organism>
<dbReference type="RefSeq" id="WP_090223066.1">
    <property type="nucleotide sequence ID" value="NZ_FOZP01000001.1"/>
</dbReference>
<dbReference type="InterPro" id="IPR029063">
    <property type="entry name" value="SAM-dependent_MTases_sf"/>
</dbReference>
<feature type="domain" description="Methyltransferase" evidence="2">
    <location>
        <begin position="49"/>
        <end position="139"/>
    </location>
</feature>
<proteinExistence type="predicted"/>
<dbReference type="OrthoDB" id="9811589at2"/>
<dbReference type="AlphaFoldDB" id="A0A1I6P3X9"/>
<dbReference type="GO" id="GO:0008168">
    <property type="term" value="F:methyltransferase activity"/>
    <property type="evidence" value="ECO:0007669"/>
    <property type="project" value="UniProtKB-KW"/>
</dbReference>
<name>A0A1I6P3X9_9FLAO</name>
<dbReference type="Gene3D" id="3.40.50.150">
    <property type="entry name" value="Vaccinia Virus protein VP39"/>
    <property type="match status" value="1"/>
</dbReference>
<dbReference type="Gene3D" id="2.20.25.110">
    <property type="entry name" value="S-adenosyl-L-methionine-dependent methyltransferases"/>
    <property type="match status" value="1"/>
</dbReference>
<evidence type="ECO:0000259" key="2">
    <source>
        <dbReference type="Pfam" id="PF13649"/>
    </source>
</evidence>
<dbReference type="SUPFAM" id="SSF53335">
    <property type="entry name" value="S-adenosyl-L-methionine-dependent methyltransferases"/>
    <property type="match status" value="1"/>
</dbReference>
<dbReference type="Pfam" id="PF13649">
    <property type="entry name" value="Methyltransf_25"/>
    <property type="match status" value="1"/>
</dbReference>
<dbReference type="Proteomes" id="UP000199312">
    <property type="component" value="Unassembled WGS sequence"/>
</dbReference>
<gene>
    <name evidence="3" type="ORF">SAMN04488006_0873</name>
</gene>
<protein>
    <submittedName>
        <fullName evidence="3">Methyltransferase domain-containing protein</fullName>
    </submittedName>
</protein>
<dbReference type="PANTHER" id="PTHR43861">
    <property type="entry name" value="TRANS-ACONITATE 2-METHYLTRANSFERASE-RELATED"/>
    <property type="match status" value="1"/>
</dbReference>
<accession>A0A1I6P3X9</accession>
<dbReference type="InterPro" id="IPR041698">
    <property type="entry name" value="Methyltransf_25"/>
</dbReference>
<dbReference type="GO" id="GO:0032259">
    <property type="term" value="P:methylation"/>
    <property type="evidence" value="ECO:0007669"/>
    <property type="project" value="UniProtKB-KW"/>
</dbReference>
<evidence type="ECO:0000313" key="4">
    <source>
        <dbReference type="Proteomes" id="UP000199312"/>
    </source>
</evidence>
<keyword evidence="4" id="KW-1185">Reference proteome</keyword>
<reference evidence="4" key="1">
    <citation type="submission" date="2016-10" db="EMBL/GenBank/DDBJ databases">
        <authorList>
            <person name="Varghese N."/>
            <person name="Submissions S."/>
        </authorList>
    </citation>
    <scope>NUCLEOTIDE SEQUENCE [LARGE SCALE GENOMIC DNA]</scope>
    <source>
        <strain evidence="4">DSM 24450</strain>
    </source>
</reference>
<evidence type="ECO:0000256" key="1">
    <source>
        <dbReference type="ARBA" id="ARBA00022679"/>
    </source>
</evidence>
<dbReference type="STRING" id="593133.SAMN04488006_0873"/>
<evidence type="ECO:0000313" key="3">
    <source>
        <dbReference type="EMBL" id="SFS34914.1"/>
    </source>
</evidence>
<keyword evidence="1 3" id="KW-0808">Transferase</keyword>
<dbReference type="CDD" id="cd02440">
    <property type="entry name" value="AdoMet_MTases"/>
    <property type="match status" value="1"/>
</dbReference>
<dbReference type="EMBL" id="FOZP01000001">
    <property type="protein sequence ID" value="SFS34914.1"/>
    <property type="molecule type" value="Genomic_DNA"/>
</dbReference>
<sequence>MTKTKEWFVSWFDTNYYHTLYKHRDYKEAENFMQNLIAFLKVKKDALLLDLACGKGRHAIYLNSLGYNVIGADLSKNSIKKAKKHENERMHFIEHDMRNPFKIKFDIILNLFTSFGFFEDDAEDIAILKNIKNGLNKNGIAVIDFMNCTHVISNLVAEEIQIIDGITFKINRYLENGFIVKEINFEADGKQHKYFEKVKSLDLQKINLYLNSVGFKIKHTFGNYQLEEFNEQTSDRLILVLE</sequence>
<keyword evidence="3" id="KW-0489">Methyltransferase</keyword>